<comment type="caution">
    <text evidence="2">The sequence shown here is derived from an EMBL/GenBank/DDBJ whole genome shotgun (WGS) entry which is preliminary data.</text>
</comment>
<sequence length="448" mass="47237">MDPENSEEMELQLAIQLSLQGEGTGDTASHGDPNPGPSVEQATQQQQQQQQQQQEPSAPAHAPGHAQLQSILAAALSAAGSGGASQQQAQPQQQPRPATAAPPSSAPSASAASARPMSAPLPRTAVPLPGWIDRTLKWWIASTPPAPADAERPSPAPQPQPIGVQSEPIVLSSPADVNAFLGHLGKAVGMVVAVRGTGGPAPGSGGGQQAPARRDVLQLKASTSGTITTITRADLSACLDTWRMRPSLMAGGRSQFRVLYDAFSSLPWTNAQGDVGWACGVVAALLGRKAFEQLASDEDDLYYDKGQVTSELLQYLKGAAPNGPAMLPAYLEAITGSVASEADARVVHKLIRDVMAEFHNLKKLGGSVLDLEPYVLMLDVFSSPPLMQRCMVSMLMSEVLAFSGGQRQGRLQSTAKAFEAGTVFSRCWSKNGNALQFLGFRHHVFFNP</sequence>
<feature type="compositionally biased region" description="Low complexity" evidence="1">
    <location>
        <begin position="44"/>
        <end position="54"/>
    </location>
</feature>
<dbReference type="PROSITE" id="PS50330">
    <property type="entry name" value="UIM"/>
    <property type="match status" value="1"/>
</dbReference>
<proteinExistence type="predicted"/>
<organism evidence="2 3">
    <name type="scientific">Dunaliella salina</name>
    <name type="common">Green alga</name>
    <name type="synonym">Protococcus salinus</name>
    <dbReference type="NCBI Taxonomy" id="3046"/>
    <lineage>
        <taxon>Eukaryota</taxon>
        <taxon>Viridiplantae</taxon>
        <taxon>Chlorophyta</taxon>
        <taxon>core chlorophytes</taxon>
        <taxon>Chlorophyceae</taxon>
        <taxon>CS clade</taxon>
        <taxon>Chlamydomonadales</taxon>
        <taxon>Dunaliellaceae</taxon>
        <taxon>Dunaliella</taxon>
    </lineage>
</organism>
<feature type="region of interest" description="Disordered" evidence="1">
    <location>
        <begin position="16"/>
        <end position="126"/>
    </location>
</feature>
<evidence type="ECO:0000256" key="1">
    <source>
        <dbReference type="SAM" id="MobiDB-lite"/>
    </source>
</evidence>
<name>A0ABQ7H620_DUNSA</name>
<accession>A0ABQ7H620</accession>
<reference evidence="2" key="1">
    <citation type="submission" date="2017-08" db="EMBL/GenBank/DDBJ databases">
        <authorList>
            <person name="Polle J.E."/>
            <person name="Barry K."/>
            <person name="Cushman J."/>
            <person name="Schmutz J."/>
            <person name="Tran D."/>
            <person name="Hathwaick L.T."/>
            <person name="Yim W.C."/>
            <person name="Jenkins J."/>
            <person name="Mckie-Krisberg Z.M."/>
            <person name="Prochnik S."/>
            <person name="Lindquist E."/>
            <person name="Dockter R.B."/>
            <person name="Adam C."/>
            <person name="Molina H."/>
            <person name="Bunkerborg J."/>
            <person name="Jin E."/>
            <person name="Buchheim M."/>
            <person name="Magnuson J."/>
        </authorList>
    </citation>
    <scope>NUCLEOTIDE SEQUENCE</scope>
    <source>
        <strain evidence="2">CCAP 19/18</strain>
    </source>
</reference>
<dbReference type="InterPro" id="IPR003903">
    <property type="entry name" value="UIM_dom"/>
</dbReference>
<gene>
    <name evidence="2" type="ORF">DUNSADRAFT_7940</name>
</gene>
<evidence type="ECO:0000313" key="2">
    <source>
        <dbReference type="EMBL" id="KAF5842287.1"/>
    </source>
</evidence>
<dbReference type="Proteomes" id="UP000815325">
    <property type="component" value="Unassembled WGS sequence"/>
</dbReference>
<protein>
    <submittedName>
        <fullName evidence="2">Uncharacterized protein</fullName>
    </submittedName>
</protein>
<feature type="compositionally biased region" description="Low complexity" evidence="1">
    <location>
        <begin position="66"/>
        <end position="123"/>
    </location>
</feature>
<dbReference type="EMBL" id="MU069464">
    <property type="protein sequence ID" value="KAF5842287.1"/>
    <property type="molecule type" value="Genomic_DNA"/>
</dbReference>
<keyword evidence="3" id="KW-1185">Reference proteome</keyword>
<evidence type="ECO:0000313" key="3">
    <source>
        <dbReference type="Proteomes" id="UP000815325"/>
    </source>
</evidence>